<evidence type="ECO:0000256" key="2">
    <source>
        <dbReference type="ARBA" id="ARBA00022679"/>
    </source>
</evidence>
<dbReference type="Gene3D" id="3.40.50.12710">
    <property type="match status" value="1"/>
</dbReference>
<gene>
    <name evidence="4" type="ORF">C8J26_1901</name>
</gene>
<dbReference type="InterPro" id="IPR029063">
    <property type="entry name" value="SAM-dependent_MTases_sf"/>
</dbReference>
<protein>
    <submittedName>
        <fullName evidence="4">SAM-dependent MidA family methyltransferase</fullName>
    </submittedName>
</protein>
<dbReference type="GO" id="GO:0032259">
    <property type="term" value="P:methylation"/>
    <property type="evidence" value="ECO:0007669"/>
    <property type="project" value="UniProtKB-KW"/>
</dbReference>
<dbReference type="SUPFAM" id="SSF53335">
    <property type="entry name" value="S-adenosyl-L-methionine-dependent methyltransferases"/>
    <property type="match status" value="1"/>
</dbReference>
<keyword evidence="2 4" id="KW-0808">Transferase</keyword>
<dbReference type="AlphaFoldDB" id="A0A2T5GLJ5"/>
<feature type="region of interest" description="Disordered" evidence="3">
    <location>
        <begin position="1"/>
        <end position="22"/>
    </location>
</feature>
<name>A0A2T5GLJ5_9SPHN</name>
<keyword evidence="5" id="KW-1185">Reference proteome</keyword>
<evidence type="ECO:0000313" key="4">
    <source>
        <dbReference type="EMBL" id="PTQ60191.1"/>
    </source>
</evidence>
<dbReference type="EMBL" id="QAOG01000003">
    <property type="protein sequence ID" value="PTQ60191.1"/>
    <property type="molecule type" value="Genomic_DNA"/>
</dbReference>
<proteinExistence type="predicted"/>
<dbReference type="InterPro" id="IPR038375">
    <property type="entry name" value="NDUFAF7_sf"/>
</dbReference>
<evidence type="ECO:0000313" key="5">
    <source>
        <dbReference type="Proteomes" id="UP000244189"/>
    </source>
</evidence>
<evidence type="ECO:0000256" key="1">
    <source>
        <dbReference type="ARBA" id="ARBA00022603"/>
    </source>
</evidence>
<organism evidence="4 5">
    <name type="scientific">Sphingomonas aurantiaca</name>
    <dbReference type="NCBI Taxonomy" id="185949"/>
    <lineage>
        <taxon>Bacteria</taxon>
        <taxon>Pseudomonadati</taxon>
        <taxon>Pseudomonadota</taxon>
        <taxon>Alphaproteobacteria</taxon>
        <taxon>Sphingomonadales</taxon>
        <taxon>Sphingomonadaceae</taxon>
        <taxon>Sphingomonas</taxon>
    </lineage>
</organism>
<sequence>MAANVMANDTPAPPLTPPASGRGIEAALPERLARAIALAGPIPVAQYMAAANAHYYATRDPLGAGGDFTTAPEISQMFGELVGLWCADLWDRAGRPDVAWVELGPGRGTLAADAARAMAKAGLEPPVHFVETSPALRTAQAERVPGATWHDTFDTLPTDRPLIVVANEFFDALPIRQLVKRQQWHERLVAAQDLLFLPIAGKPLPDAVIPEPFRDAPAGSILETSPAAVAIVRGLAQRIARQGGALIAIDYGYEGPALGDSLQAVRGHAFANPFEAPGEHDLTAHVDFTTLAAAAQAEGAVAWGPVSQRDLLGGLGIDSRTSALAKAAPARADSLAADRSRLMDDMGTLFKALAITAPSWPTPAAFAGMGA</sequence>
<dbReference type="Pfam" id="PF02636">
    <property type="entry name" value="Methyltransf_28"/>
    <property type="match status" value="1"/>
</dbReference>
<dbReference type="GO" id="GO:0035243">
    <property type="term" value="F:protein-arginine omega-N symmetric methyltransferase activity"/>
    <property type="evidence" value="ECO:0007669"/>
    <property type="project" value="TreeGrafter"/>
</dbReference>
<comment type="caution">
    <text evidence="4">The sequence shown here is derived from an EMBL/GenBank/DDBJ whole genome shotgun (WGS) entry which is preliminary data.</text>
</comment>
<dbReference type="InterPro" id="IPR003788">
    <property type="entry name" value="NDUFAF7"/>
</dbReference>
<dbReference type="PANTHER" id="PTHR12049">
    <property type="entry name" value="PROTEIN ARGININE METHYLTRANSFERASE NDUFAF7, MITOCHONDRIAL"/>
    <property type="match status" value="1"/>
</dbReference>
<reference evidence="4 5" key="1">
    <citation type="submission" date="2018-04" db="EMBL/GenBank/DDBJ databases">
        <title>Genomic Encyclopedia of Type Strains, Phase III (KMG-III): the genomes of soil and plant-associated and newly described type strains.</title>
        <authorList>
            <person name="Whitman W."/>
        </authorList>
    </citation>
    <scope>NUCLEOTIDE SEQUENCE [LARGE SCALE GENOMIC DNA]</scope>
    <source>
        <strain evidence="4 5">MA101b</strain>
    </source>
</reference>
<dbReference type="PANTHER" id="PTHR12049:SF7">
    <property type="entry name" value="PROTEIN ARGININE METHYLTRANSFERASE NDUFAF7, MITOCHONDRIAL"/>
    <property type="match status" value="1"/>
</dbReference>
<keyword evidence="1 4" id="KW-0489">Methyltransferase</keyword>
<evidence type="ECO:0000256" key="3">
    <source>
        <dbReference type="SAM" id="MobiDB-lite"/>
    </source>
</evidence>
<dbReference type="Proteomes" id="UP000244189">
    <property type="component" value="Unassembled WGS sequence"/>
</dbReference>
<accession>A0A2T5GLJ5</accession>